<name>A0AA38IT94_9CUCU</name>
<sequence length="100" mass="11711">MLDQESSRRSHVPLIIKSSSAVRDNVCRTSCVSDCLLNHRKKIEIKCPYDDRWWEKLVCCILSERRSGRMLMVLQADTRVVLIWTFPGPKNVQKQIYFAI</sequence>
<evidence type="ECO:0000313" key="2">
    <source>
        <dbReference type="Proteomes" id="UP001168821"/>
    </source>
</evidence>
<gene>
    <name evidence="1" type="ORF">Zmor_010661</name>
</gene>
<accession>A0AA38IT94</accession>
<dbReference type="AlphaFoldDB" id="A0AA38IT94"/>
<reference evidence="1" key="1">
    <citation type="journal article" date="2023" name="G3 (Bethesda)">
        <title>Whole genome assemblies of Zophobas morio and Tenebrio molitor.</title>
        <authorList>
            <person name="Kaur S."/>
            <person name="Stinson S.A."/>
            <person name="diCenzo G.C."/>
        </authorList>
    </citation>
    <scope>NUCLEOTIDE SEQUENCE</scope>
    <source>
        <strain evidence="1">QUZm001</strain>
    </source>
</reference>
<evidence type="ECO:0000313" key="1">
    <source>
        <dbReference type="EMBL" id="KAJ3658949.1"/>
    </source>
</evidence>
<dbReference type="Proteomes" id="UP001168821">
    <property type="component" value="Unassembled WGS sequence"/>
</dbReference>
<organism evidence="1 2">
    <name type="scientific">Zophobas morio</name>
    <dbReference type="NCBI Taxonomy" id="2755281"/>
    <lineage>
        <taxon>Eukaryota</taxon>
        <taxon>Metazoa</taxon>
        <taxon>Ecdysozoa</taxon>
        <taxon>Arthropoda</taxon>
        <taxon>Hexapoda</taxon>
        <taxon>Insecta</taxon>
        <taxon>Pterygota</taxon>
        <taxon>Neoptera</taxon>
        <taxon>Endopterygota</taxon>
        <taxon>Coleoptera</taxon>
        <taxon>Polyphaga</taxon>
        <taxon>Cucujiformia</taxon>
        <taxon>Tenebrionidae</taxon>
        <taxon>Zophobas</taxon>
    </lineage>
</organism>
<protein>
    <submittedName>
        <fullName evidence="1">Uncharacterized protein</fullName>
    </submittedName>
</protein>
<dbReference type="EMBL" id="JALNTZ010000003">
    <property type="protein sequence ID" value="KAJ3658949.1"/>
    <property type="molecule type" value="Genomic_DNA"/>
</dbReference>
<proteinExistence type="predicted"/>
<keyword evidence="2" id="KW-1185">Reference proteome</keyword>
<comment type="caution">
    <text evidence="1">The sequence shown here is derived from an EMBL/GenBank/DDBJ whole genome shotgun (WGS) entry which is preliminary data.</text>
</comment>